<dbReference type="GeneID" id="79270527"/>
<feature type="region of interest" description="Disordered" evidence="1">
    <location>
        <begin position="113"/>
        <end position="132"/>
    </location>
</feature>
<keyword evidence="2" id="KW-0812">Transmembrane</keyword>
<sequence>MAGTIATSPPGVLVSLVVVTLVVVGSFFLLVGTVGLLRLPNVYNRLHATSKATTLGASGIALAAWAYFGPGGAGLKALVTVLFLFLTAPTGGHMISRAAQRMGIEFEDGVNWPGRIDEQPEQPADGSENADD</sequence>
<dbReference type="EMBL" id="JBHTAG010000003">
    <property type="protein sequence ID" value="MFC7098544.1"/>
    <property type="molecule type" value="Genomic_DNA"/>
</dbReference>
<dbReference type="AlphaFoldDB" id="A0ABD5WYF0"/>
<evidence type="ECO:0000256" key="1">
    <source>
        <dbReference type="SAM" id="MobiDB-lite"/>
    </source>
</evidence>
<dbReference type="InterPro" id="IPR005133">
    <property type="entry name" value="PhaG_MnhG_YufB"/>
</dbReference>
<dbReference type="NCBIfam" id="TIGR01300">
    <property type="entry name" value="CPA3_mnhG_phaG"/>
    <property type="match status" value="1"/>
</dbReference>
<dbReference type="Pfam" id="PF03334">
    <property type="entry name" value="PhaG_MnhG_YufB"/>
    <property type="match status" value="1"/>
</dbReference>
<dbReference type="RefSeq" id="WP_276236921.1">
    <property type="nucleotide sequence ID" value="NZ_CP119989.1"/>
</dbReference>
<keyword evidence="4" id="KW-1185">Reference proteome</keyword>
<evidence type="ECO:0000313" key="4">
    <source>
        <dbReference type="Proteomes" id="UP001596388"/>
    </source>
</evidence>
<feature type="transmembrane region" description="Helical" evidence="2">
    <location>
        <begin position="74"/>
        <end position="95"/>
    </location>
</feature>
<gene>
    <name evidence="3" type="primary">mnhG</name>
    <name evidence="3" type="ORF">ACFQKD_14640</name>
</gene>
<feature type="transmembrane region" description="Helical" evidence="2">
    <location>
        <begin position="12"/>
        <end position="37"/>
    </location>
</feature>
<reference evidence="3 4" key="1">
    <citation type="journal article" date="2019" name="Int. J. Syst. Evol. Microbiol.">
        <title>The Global Catalogue of Microorganisms (GCM) 10K type strain sequencing project: providing services to taxonomists for standard genome sequencing and annotation.</title>
        <authorList>
            <consortium name="The Broad Institute Genomics Platform"/>
            <consortium name="The Broad Institute Genome Sequencing Center for Infectious Disease"/>
            <person name="Wu L."/>
            <person name="Ma J."/>
        </authorList>
    </citation>
    <scope>NUCLEOTIDE SEQUENCE [LARGE SCALE GENOMIC DNA]</scope>
    <source>
        <strain evidence="3 4">DT55</strain>
    </source>
</reference>
<keyword evidence="2" id="KW-0472">Membrane</keyword>
<organism evidence="3 4">
    <name type="scientific">Halobaculum marinum</name>
    <dbReference type="NCBI Taxonomy" id="3031996"/>
    <lineage>
        <taxon>Archaea</taxon>
        <taxon>Methanobacteriati</taxon>
        <taxon>Methanobacteriota</taxon>
        <taxon>Stenosarchaea group</taxon>
        <taxon>Halobacteria</taxon>
        <taxon>Halobacteriales</taxon>
        <taxon>Haloferacaceae</taxon>
        <taxon>Halobaculum</taxon>
    </lineage>
</organism>
<comment type="caution">
    <text evidence="3">The sequence shown here is derived from an EMBL/GenBank/DDBJ whole genome shotgun (WGS) entry which is preliminary data.</text>
</comment>
<keyword evidence="2" id="KW-1133">Transmembrane helix</keyword>
<evidence type="ECO:0000313" key="3">
    <source>
        <dbReference type="EMBL" id="MFC7098544.1"/>
    </source>
</evidence>
<protein>
    <submittedName>
        <fullName evidence="3">Monovalent cation/H(+) antiporter subunit G</fullName>
    </submittedName>
</protein>
<dbReference type="PANTHER" id="PTHR34703">
    <property type="entry name" value="ANTIPORTER SUBUNIT MNHG2-RELATED"/>
    <property type="match status" value="1"/>
</dbReference>
<accession>A0ABD5WYF0</accession>
<proteinExistence type="predicted"/>
<dbReference type="Proteomes" id="UP001596388">
    <property type="component" value="Unassembled WGS sequence"/>
</dbReference>
<dbReference type="PANTHER" id="PTHR34703:SF1">
    <property type="entry name" value="ANTIPORTER SUBUNIT MNHG2-RELATED"/>
    <property type="match status" value="1"/>
</dbReference>
<dbReference type="NCBIfam" id="NF009314">
    <property type="entry name" value="PRK12674.1-2"/>
    <property type="match status" value="1"/>
</dbReference>
<name>A0ABD5WYF0_9EURY</name>
<evidence type="ECO:0000256" key="2">
    <source>
        <dbReference type="SAM" id="Phobius"/>
    </source>
</evidence>